<dbReference type="InterPro" id="IPR009010">
    <property type="entry name" value="Asp_de-COase-like_dom_sf"/>
</dbReference>
<evidence type="ECO:0000256" key="2">
    <source>
        <dbReference type="ARBA" id="ARBA00023014"/>
    </source>
</evidence>
<dbReference type="PANTHER" id="PTHR43742:SF6">
    <property type="entry name" value="OXIDOREDUCTASE YYAE-RELATED"/>
    <property type="match status" value="1"/>
</dbReference>
<dbReference type="GO" id="GO:0016491">
    <property type="term" value="F:oxidoreductase activity"/>
    <property type="evidence" value="ECO:0007669"/>
    <property type="project" value="InterPro"/>
</dbReference>
<reference evidence="5" key="1">
    <citation type="submission" date="2017-06" db="EMBL/GenBank/DDBJ databases">
        <authorList>
            <person name="Varghese N."/>
            <person name="Submissions S."/>
        </authorList>
    </citation>
    <scope>NUCLEOTIDE SEQUENCE [LARGE SCALE GENOMIC DNA]</scope>
    <source>
        <strain evidence="5">DSM 45207</strain>
    </source>
</reference>
<dbReference type="PANTHER" id="PTHR43742">
    <property type="entry name" value="TRIMETHYLAMINE-N-OXIDE REDUCTASE"/>
    <property type="match status" value="1"/>
</dbReference>
<accession>A0A238YWS4</accession>
<protein>
    <submittedName>
        <fullName evidence="4">Molydopterin dinucleotide binding domain-containing protein</fullName>
    </submittedName>
</protein>
<feature type="domain" description="Molybdopterin dinucleotide-binding" evidence="3">
    <location>
        <begin position="176"/>
        <end position="281"/>
    </location>
</feature>
<evidence type="ECO:0000256" key="1">
    <source>
        <dbReference type="ARBA" id="ARBA00023004"/>
    </source>
</evidence>
<dbReference type="GO" id="GO:0051536">
    <property type="term" value="F:iron-sulfur cluster binding"/>
    <property type="evidence" value="ECO:0007669"/>
    <property type="project" value="UniProtKB-KW"/>
</dbReference>
<dbReference type="Pfam" id="PF01568">
    <property type="entry name" value="Molydop_binding"/>
    <property type="match status" value="1"/>
</dbReference>
<keyword evidence="2" id="KW-0479">Metal-binding</keyword>
<dbReference type="InterPro" id="IPR050612">
    <property type="entry name" value="Prok_Mopterin_Oxidored"/>
</dbReference>
<proteinExistence type="predicted"/>
<dbReference type="InterPro" id="IPR006657">
    <property type="entry name" value="MoPterin_dinucl-bd_dom"/>
</dbReference>
<keyword evidence="5" id="KW-1185">Reference proteome</keyword>
<feature type="non-terminal residue" evidence="4">
    <location>
        <position position="1"/>
    </location>
</feature>
<dbReference type="Gene3D" id="3.30.2070.10">
    <property type="entry name" value="Formate dehydrogenase/DMSO reductase"/>
    <property type="match status" value="1"/>
</dbReference>
<keyword evidence="1" id="KW-0408">Iron</keyword>
<sequence length="291" mass="31860">PPRTSGELVVALRSHGHSPINSSVQSNGGRSHQAIEALGEAVPNTELFRRLAARMGFSEPVFRRTDDDMIAESFDWSAPAMEGITVESLKEKGWQRLNVPTPDQYAPHAEGNFPTPSGKVEFKASLAENGNFVVPLFRQGSNEYQPGDPVDPLPHYIPPRESIRSNPELAAKYPLSMLSPKSHAYLNSSSANLEFHRKVQKEPNVLIHPEDAEERGISSGDYVRVFNDRGGFTVRAKVDKSMFPGLVVSNCGAWRDQMAGSTTVAAVNPSVFGDLGNCPTFSDTLVQIETR</sequence>
<dbReference type="Gene3D" id="3.40.228.10">
    <property type="entry name" value="Dimethylsulfoxide Reductase, domain 2"/>
    <property type="match status" value="1"/>
</dbReference>
<evidence type="ECO:0000313" key="4">
    <source>
        <dbReference type="EMBL" id="SNR75726.1"/>
    </source>
</evidence>
<dbReference type="SUPFAM" id="SSF50692">
    <property type="entry name" value="ADC-like"/>
    <property type="match status" value="1"/>
</dbReference>
<evidence type="ECO:0000313" key="5">
    <source>
        <dbReference type="Proteomes" id="UP000198348"/>
    </source>
</evidence>
<dbReference type="AlphaFoldDB" id="A0A238YWS4"/>
<dbReference type="Proteomes" id="UP000198348">
    <property type="component" value="Unassembled WGS sequence"/>
</dbReference>
<gene>
    <name evidence="4" type="ORF">SAMN06265360_117114</name>
</gene>
<dbReference type="SUPFAM" id="SSF53706">
    <property type="entry name" value="Formate dehydrogenase/DMSO reductase, domains 1-3"/>
    <property type="match status" value="1"/>
</dbReference>
<keyword evidence="2" id="KW-0411">Iron-sulfur</keyword>
<name>A0A238YWS4_9PSEU</name>
<evidence type="ECO:0000259" key="3">
    <source>
        <dbReference type="Pfam" id="PF01568"/>
    </source>
</evidence>
<organism evidence="4 5">
    <name type="scientific">Haloechinothrix alba</name>
    <dbReference type="NCBI Taxonomy" id="664784"/>
    <lineage>
        <taxon>Bacteria</taxon>
        <taxon>Bacillati</taxon>
        <taxon>Actinomycetota</taxon>
        <taxon>Actinomycetes</taxon>
        <taxon>Pseudonocardiales</taxon>
        <taxon>Pseudonocardiaceae</taxon>
        <taxon>Haloechinothrix</taxon>
    </lineage>
</organism>
<dbReference type="EMBL" id="FZNW01000017">
    <property type="protein sequence ID" value="SNR75726.1"/>
    <property type="molecule type" value="Genomic_DNA"/>
</dbReference>
<dbReference type="GO" id="GO:0043546">
    <property type="term" value="F:molybdopterin cofactor binding"/>
    <property type="evidence" value="ECO:0007669"/>
    <property type="project" value="InterPro"/>
</dbReference>
<dbReference type="Gene3D" id="3.40.50.740">
    <property type="match status" value="1"/>
</dbReference>
<dbReference type="Gene3D" id="2.40.40.20">
    <property type="match status" value="1"/>
</dbReference>